<name>G7L731_MEDTR</name>
<dbReference type="PaxDb" id="3880-AET03448"/>
<gene>
    <name evidence="1" type="ordered locus">MTR_8g070710</name>
</gene>
<dbReference type="EMBL" id="CM001224">
    <property type="protein sequence ID" value="AET03448.1"/>
    <property type="molecule type" value="Genomic_DNA"/>
</dbReference>
<protein>
    <submittedName>
        <fullName evidence="1 2">Uncharacterized protein</fullName>
    </submittedName>
</protein>
<evidence type="ECO:0000313" key="2">
    <source>
        <dbReference type="EnsemblPlants" id="AET03448"/>
    </source>
</evidence>
<keyword evidence="3" id="KW-1185">Reference proteome</keyword>
<sequence>MMEVSRGANLVGMSMLFLDIRSGQNFGAWKAPKTHAFEALTQSGPATWTDWVKGTEAAPRKKGAASVQSVLWHC</sequence>
<reference evidence="2" key="3">
    <citation type="submission" date="2015-04" db="UniProtKB">
        <authorList>
            <consortium name="EnsemblPlants"/>
        </authorList>
    </citation>
    <scope>IDENTIFICATION</scope>
    <source>
        <strain evidence="2">cv. Jemalong A17</strain>
    </source>
</reference>
<organism evidence="1 3">
    <name type="scientific">Medicago truncatula</name>
    <name type="common">Barrel medic</name>
    <name type="synonym">Medicago tribuloides</name>
    <dbReference type="NCBI Taxonomy" id="3880"/>
    <lineage>
        <taxon>Eukaryota</taxon>
        <taxon>Viridiplantae</taxon>
        <taxon>Streptophyta</taxon>
        <taxon>Embryophyta</taxon>
        <taxon>Tracheophyta</taxon>
        <taxon>Spermatophyta</taxon>
        <taxon>Magnoliopsida</taxon>
        <taxon>eudicotyledons</taxon>
        <taxon>Gunneridae</taxon>
        <taxon>Pentapetalae</taxon>
        <taxon>rosids</taxon>
        <taxon>fabids</taxon>
        <taxon>Fabales</taxon>
        <taxon>Fabaceae</taxon>
        <taxon>Papilionoideae</taxon>
        <taxon>50 kb inversion clade</taxon>
        <taxon>NPAAA clade</taxon>
        <taxon>Hologalegina</taxon>
        <taxon>IRL clade</taxon>
        <taxon>Trifolieae</taxon>
        <taxon>Medicago</taxon>
    </lineage>
</organism>
<reference evidence="1 3" key="1">
    <citation type="journal article" date="2011" name="Nature">
        <title>The Medicago genome provides insight into the evolution of rhizobial symbioses.</title>
        <authorList>
            <person name="Young N.D."/>
            <person name="Debelle F."/>
            <person name="Oldroyd G.E."/>
            <person name="Geurts R."/>
            <person name="Cannon S.B."/>
            <person name="Udvardi M.K."/>
            <person name="Benedito V.A."/>
            <person name="Mayer K.F."/>
            <person name="Gouzy J."/>
            <person name="Schoof H."/>
            <person name="Van de Peer Y."/>
            <person name="Proost S."/>
            <person name="Cook D.R."/>
            <person name="Meyers B.C."/>
            <person name="Spannagl M."/>
            <person name="Cheung F."/>
            <person name="De Mita S."/>
            <person name="Krishnakumar V."/>
            <person name="Gundlach H."/>
            <person name="Zhou S."/>
            <person name="Mudge J."/>
            <person name="Bharti A.K."/>
            <person name="Murray J.D."/>
            <person name="Naoumkina M.A."/>
            <person name="Rosen B."/>
            <person name="Silverstein K.A."/>
            <person name="Tang H."/>
            <person name="Rombauts S."/>
            <person name="Zhao P.X."/>
            <person name="Zhou P."/>
            <person name="Barbe V."/>
            <person name="Bardou P."/>
            <person name="Bechner M."/>
            <person name="Bellec A."/>
            <person name="Berger A."/>
            <person name="Berges H."/>
            <person name="Bidwell S."/>
            <person name="Bisseling T."/>
            <person name="Choisne N."/>
            <person name="Couloux A."/>
            <person name="Denny R."/>
            <person name="Deshpande S."/>
            <person name="Dai X."/>
            <person name="Doyle J.J."/>
            <person name="Dudez A.M."/>
            <person name="Farmer A.D."/>
            <person name="Fouteau S."/>
            <person name="Franken C."/>
            <person name="Gibelin C."/>
            <person name="Gish J."/>
            <person name="Goldstein S."/>
            <person name="Gonzalez A.J."/>
            <person name="Green P.J."/>
            <person name="Hallab A."/>
            <person name="Hartog M."/>
            <person name="Hua A."/>
            <person name="Humphray S.J."/>
            <person name="Jeong D.H."/>
            <person name="Jing Y."/>
            <person name="Jocker A."/>
            <person name="Kenton S.M."/>
            <person name="Kim D.J."/>
            <person name="Klee K."/>
            <person name="Lai H."/>
            <person name="Lang C."/>
            <person name="Lin S."/>
            <person name="Macmil S.L."/>
            <person name="Magdelenat G."/>
            <person name="Matthews L."/>
            <person name="McCorrison J."/>
            <person name="Monaghan E.L."/>
            <person name="Mun J.H."/>
            <person name="Najar F.Z."/>
            <person name="Nicholson C."/>
            <person name="Noirot C."/>
            <person name="O'Bleness M."/>
            <person name="Paule C.R."/>
            <person name="Poulain J."/>
            <person name="Prion F."/>
            <person name="Qin B."/>
            <person name="Qu C."/>
            <person name="Retzel E.F."/>
            <person name="Riddle C."/>
            <person name="Sallet E."/>
            <person name="Samain S."/>
            <person name="Samson N."/>
            <person name="Sanders I."/>
            <person name="Saurat O."/>
            <person name="Scarpelli C."/>
            <person name="Schiex T."/>
            <person name="Segurens B."/>
            <person name="Severin A.J."/>
            <person name="Sherrier D.J."/>
            <person name="Shi R."/>
            <person name="Sims S."/>
            <person name="Singer S.R."/>
            <person name="Sinharoy S."/>
            <person name="Sterck L."/>
            <person name="Viollet A."/>
            <person name="Wang B.B."/>
            <person name="Wang K."/>
            <person name="Wang M."/>
            <person name="Wang X."/>
            <person name="Warfsmann J."/>
            <person name="Weissenbach J."/>
            <person name="White D.D."/>
            <person name="White J.D."/>
            <person name="Wiley G.B."/>
            <person name="Wincker P."/>
            <person name="Xing Y."/>
            <person name="Yang L."/>
            <person name="Yao Z."/>
            <person name="Ying F."/>
            <person name="Zhai J."/>
            <person name="Zhou L."/>
            <person name="Zuber A."/>
            <person name="Denarie J."/>
            <person name="Dixon R.A."/>
            <person name="May G.D."/>
            <person name="Schwartz D.C."/>
            <person name="Rogers J."/>
            <person name="Quetier F."/>
            <person name="Town C.D."/>
            <person name="Roe B.A."/>
        </authorList>
    </citation>
    <scope>NUCLEOTIDE SEQUENCE [LARGE SCALE GENOMIC DNA]</scope>
    <source>
        <strain evidence="1">A17</strain>
        <strain evidence="2 3">cv. Jemalong A17</strain>
    </source>
</reference>
<evidence type="ECO:0000313" key="3">
    <source>
        <dbReference type="Proteomes" id="UP000002051"/>
    </source>
</evidence>
<evidence type="ECO:0000313" key="1">
    <source>
        <dbReference type="EMBL" id="AET03448.1"/>
    </source>
</evidence>
<reference evidence="1 3" key="2">
    <citation type="journal article" date="2014" name="BMC Genomics">
        <title>An improved genome release (version Mt4.0) for the model legume Medicago truncatula.</title>
        <authorList>
            <person name="Tang H."/>
            <person name="Krishnakumar V."/>
            <person name="Bidwell S."/>
            <person name="Rosen B."/>
            <person name="Chan A."/>
            <person name="Zhou S."/>
            <person name="Gentzbittel L."/>
            <person name="Childs K.L."/>
            <person name="Yandell M."/>
            <person name="Gundlach H."/>
            <person name="Mayer K.F."/>
            <person name="Schwartz D.C."/>
            <person name="Town C.D."/>
        </authorList>
    </citation>
    <scope>GENOME REANNOTATION</scope>
    <source>
        <strain evidence="2 3">cv. Jemalong A17</strain>
    </source>
</reference>
<dbReference type="EnsemblPlants" id="AET03448">
    <property type="protein sequence ID" value="AET03448"/>
    <property type="gene ID" value="MTR_8g070710"/>
</dbReference>
<dbReference type="AlphaFoldDB" id="G7L731"/>
<accession>G7L731</accession>
<proteinExistence type="predicted"/>
<dbReference type="HOGENOM" id="CLU_2691550_0_0_1"/>
<dbReference type="Proteomes" id="UP000002051">
    <property type="component" value="Chromosome 8"/>
</dbReference>